<evidence type="ECO:0000313" key="5">
    <source>
        <dbReference type="EMBL" id="PKR55616.1"/>
    </source>
</evidence>
<dbReference type="InterPro" id="IPR000835">
    <property type="entry name" value="HTH_MarR-typ"/>
</dbReference>
<dbReference type="EMBL" id="NWTK01000002">
    <property type="protein sequence ID" value="PKR55616.1"/>
    <property type="molecule type" value="Genomic_DNA"/>
</dbReference>
<evidence type="ECO:0000256" key="3">
    <source>
        <dbReference type="ARBA" id="ARBA00023163"/>
    </source>
</evidence>
<dbReference type="Gene3D" id="1.10.10.10">
    <property type="entry name" value="Winged helix-like DNA-binding domain superfamily/Winged helix DNA-binding domain"/>
    <property type="match status" value="1"/>
</dbReference>
<evidence type="ECO:0000259" key="4">
    <source>
        <dbReference type="PROSITE" id="PS50995"/>
    </source>
</evidence>
<protein>
    <submittedName>
        <fullName evidence="5">MarR family transcriptional regulator</fullName>
    </submittedName>
</protein>
<keyword evidence="1" id="KW-0805">Transcription regulation</keyword>
<accession>A0A2N3KYR7</accession>
<feature type="domain" description="HTH marR-type" evidence="4">
    <location>
        <begin position="41"/>
        <end position="173"/>
    </location>
</feature>
<comment type="caution">
    <text evidence="5">The sequence shown here is derived from an EMBL/GenBank/DDBJ whole genome shotgun (WGS) entry which is preliminary data.</text>
</comment>
<dbReference type="PANTHER" id="PTHR42756">
    <property type="entry name" value="TRANSCRIPTIONAL REGULATOR, MARR"/>
    <property type="match status" value="1"/>
</dbReference>
<evidence type="ECO:0000313" key="6">
    <source>
        <dbReference type="Proteomes" id="UP000233597"/>
    </source>
</evidence>
<dbReference type="PROSITE" id="PS50995">
    <property type="entry name" value="HTH_MARR_2"/>
    <property type="match status" value="1"/>
</dbReference>
<gene>
    <name evidence="5" type="ORF">COO20_03625</name>
</gene>
<evidence type="ECO:0000256" key="2">
    <source>
        <dbReference type="ARBA" id="ARBA00023125"/>
    </source>
</evidence>
<dbReference type="PRINTS" id="PR00598">
    <property type="entry name" value="HTHMARR"/>
</dbReference>
<reference evidence="5 6" key="1">
    <citation type="submission" date="2017-09" db="EMBL/GenBank/DDBJ databases">
        <title>Biodiversity and function of Thalassospira species in the particle-attached aromatic-hydrocarbon-degrading consortia from the surface seawater of the South China Sea.</title>
        <authorList>
            <person name="Dong C."/>
            <person name="Liu R."/>
            <person name="Shao Z."/>
        </authorList>
    </citation>
    <scope>NUCLEOTIDE SEQUENCE [LARGE SCALE GENOMIC DNA]</scope>
    <source>
        <strain evidence="5 6">CSC1P2</strain>
    </source>
</reference>
<dbReference type="InterPro" id="IPR036388">
    <property type="entry name" value="WH-like_DNA-bd_sf"/>
</dbReference>
<proteinExistence type="predicted"/>
<dbReference type="GO" id="GO:0003700">
    <property type="term" value="F:DNA-binding transcription factor activity"/>
    <property type="evidence" value="ECO:0007669"/>
    <property type="project" value="InterPro"/>
</dbReference>
<sequence length="199" mass="22965">MLTCEIFHTCSVNGKFHIHCLQYVLRIISWSWFLQSSRDPQRSIGFLLKDVSRLMMRRFNRRSRELGLTQSQLQALAFLVPREGINQTALAELMDIQPITLARLIDRLEEAGLVERRRDPADRRAVNLYIGKNASPLIDKMWEFAAETRRDALAGLSEDDQEVMIGHLQHMRMNLISCEQEMADKAPQATKPDLKGNEE</sequence>
<dbReference type="InterPro" id="IPR036390">
    <property type="entry name" value="WH_DNA-bd_sf"/>
</dbReference>
<dbReference type="SUPFAM" id="SSF46785">
    <property type="entry name" value="Winged helix' DNA-binding domain"/>
    <property type="match status" value="1"/>
</dbReference>
<dbReference type="PANTHER" id="PTHR42756:SF1">
    <property type="entry name" value="TRANSCRIPTIONAL REPRESSOR OF EMRAB OPERON"/>
    <property type="match status" value="1"/>
</dbReference>
<evidence type="ECO:0000256" key="1">
    <source>
        <dbReference type="ARBA" id="ARBA00023015"/>
    </source>
</evidence>
<keyword evidence="3" id="KW-0804">Transcription</keyword>
<keyword evidence="2" id="KW-0238">DNA-binding</keyword>
<dbReference type="Pfam" id="PF01047">
    <property type="entry name" value="MarR"/>
    <property type="match status" value="1"/>
</dbReference>
<dbReference type="GO" id="GO:0003677">
    <property type="term" value="F:DNA binding"/>
    <property type="evidence" value="ECO:0007669"/>
    <property type="project" value="UniProtKB-KW"/>
</dbReference>
<dbReference type="AlphaFoldDB" id="A0A2N3KYR7"/>
<dbReference type="Proteomes" id="UP000233597">
    <property type="component" value="Unassembled WGS sequence"/>
</dbReference>
<organism evidence="5 6">
    <name type="scientific">Thalassospira marina</name>
    <dbReference type="NCBI Taxonomy" id="2048283"/>
    <lineage>
        <taxon>Bacteria</taxon>
        <taxon>Pseudomonadati</taxon>
        <taxon>Pseudomonadota</taxon>
        <taxon>Alphaproteobacteria</taxon>
        <taxon>Rhodospirillales</taxon>
        <taxon>Thalassospiraceae</taxon>
        <taxon>Thalassospira</taxon>
    </lineage>
</organism>
<dbReference type="OrthoDB" id="5974674at2"/>
<name>A0A2N3KYR7_9PROT</name>
<dbReference type="SMART" id="SM00347">
    <property type="entry name" value="HTH_MARR"/>
    <property type="match status" value="1"/>
</dbReference>